<dbReference type="AlphaFoldDB" id="A0A3B0RZ29"/>
<name>A0A3B0RZ29_9ZZZZ</name>
<reference evidence="1" key="1">
    <citation type="submission" date="2018-06" db="EMBL/GenBank/DDBJ databases">
        <authorList>
            <person name="Zhirakovskaya E."/>
        </authorList>
    </citation>
    <scope>NUCLEOTIDE SEQUENCE</scope>
</reference>
<protein>
    <submittedName>
        <fullName evidence="1">Uncharacterized protein</fullName>
    </submittedName>
</protein>
<evidence type="ECO:0000313" key="1">
    <source>
        <dbReference type="EMBL" id="VAV88555.1"/>
    </source>
</evidence>
<organism evidence="1">
    <name type="scientific">hydrothermal vent metagenome</name>
    <dbReference type="NCBI Taxonomy" id="652676"/>
    <lineage>
        <taxon>unclassified sequences</taxon>
        <taxon>metagenomes</taxon>
        <taxon>ecological metagenomes</taxon>
    </lineage>
</organism>
<dbReference type="EMBL" id="UOEF01000050">
    <property type="protein sequence ID" value="VAV88555.1"/>
    <property type="molecule type" value="Genomic_DNA"/>
</dbReference>
<gene>
    <name evidence="1" type="ORF">MNBD_ALPHA04-2426</name>
</gene>
<sequence length="49" mass="5463">MQTYPIQWVKQFAAKTERHGGIAVESKPLEASAIANEIAQKEGWTFAMV</sequence>
<proteinExistence type="predicted"/>
<accession>A0A3B0RZ29</accession>